<dbReference type="Proteomes" id="UP000332594">
    <property type="component" value="Unassembled WGS sequence"/>
</dbReference>
<dbReference type="Gene3D" id="3.40.250.10">
    <property type="entry name" value="Rhodanese-like domain"/>
    <property type="match status" value="1"/>
</dbReference>
<dbReference type="PROSITE" id="PS50206">
    <property type="entry name" value="RHODANESE_3"/>
    <property type="match status" value="1"/>
</dbReference>
<evidence type="ECO:0000313" key="2">
    <source>
        <dbReference type="EMBL" id="VFS74818.1"/>
    </source>
</evidence>
<reference evidence="2 3" key="1">
    <citation type="submission" date="2019-03" db="EMBL/GenBank/DDBJ databases">
        <authorList>
            <consortium name="Pathogen Informatics"/>
        </authorList>
    </citation>
    <scope>NUCLEOTIDE SEQUENCE [LARGE SCALE GENOMIC DNA]</scope>
    <source>
        <strain evidence="2 3">NCTC13038</strain>
    </source>
</reference>
<feature type="domain" description="Rhodanese" evidence="1">
    <location>
        <begin position="11"/>
        <end position="45"/>
    </location>
</feature>
<sequence length="77" mass="8193">MQETDHHASVRGARIVALDDDGVRAAITASWLAQMGWEVAVLRETNPATFSERGVPAAIVPPAPVAKEIAPSGWRSC</sequence>
<accession>A0A485BT15</accession>
<evidence type="ECO:0000259" key="1">
    <source>
        <dbReference type="PROSITE" id="PS50206"/>
    </source>
</evidence>
<protein>
    <recommendedName>
        <fullName evidence="1">Rhodanese domain-containing protein</fullName>
    </recommendedName>
</protein>
<dbReference type="SUPFAM" id="SSF52821">
    <property type="entry name" value="Rhodanese/Cell cycle control phosphatase"/>
    <property type="match status" value="1"/>
</dbReference>
<name>A0A485BT15_RAOTE</name>
<dbReference type="InterPro" id="IPR001763">
    <property type="entry name" value="Rhodanese-like_dom"/>
</dbReference>
<organism evidence="2 3">
    <name type="scientific">Raoultella terrigena</name>
    <name type="common">Klebsiella terrigena</name>
    <dbReference type="NCBI Taxonomy" id="577"/>
    <lineage>
        <taxon>Bacteria</taxon>
        <taxon>Pseudomonadati</taxon>
        <taxon>Pseudomonadota</taxon>
        <taxon>Gammaproteobacteria</taxon>
        <taxon>Enterobacterales</taxon>
        <taxon>Enterobacteriaceae</taxon>
        <taxon>Klebsiella/Raoultella group</taxon>
        <taxon>Raoultella</taxon>
    </lineage>
</organism>
<dbReference type="AlphaFoldDB" id="A0A485BT15"/>
<evidence type="ECO:0000313" key="3">
    <source>
        <dbReference type="Proteomes" id="UP000332594"/>
    </source>
</evidence>
<gene>
    <name evidence="2" type="ORF">NCTC13038_03271</name>
</gene>
<dbReference type="InterPro" id="IPR036873">
    <property type="entry name" value="Rhodanese-like_dom_sf"/>
</dbReference>
<proteinExistence type="predicted"/>
<dbReference type="EMBL" id="CAADJG010000002">
    <property type="protein sequence ID" value="VFS74818.1"/>
    <property type="molecule type" value="Genomic_DNA"/>
</dbReference>